<sequence>MFANSYLEKNGTTALIPQKPGPAVGISVVIPCFREPEVLKTLESLHACRLPESEVEVILLINHSEIASEETKSQNLATKKEVDQWISTNPKAGLNFYATGPVGLKKKWAGAGLARKRGMDEAIRRFNLNNKPDGILVSLDADTLVEENYLVEIESWFRKNPEQIGATIAFSHQTEGLEGKHLEGIQLYEKYMDYYKNALDFTGYPYPMFTVGSAFAVKAEAYVKRGGMNRRQAGEDFYFLQNLVQIGPVGEITGTTVHPSARLSDRVPFGTGPVLHKWMTGEEDLTKTYNHKAFADLKQFFDLKHLLYKASEKDYEKQVKNLPASVKFFLYEDNFWSEISDLNKNCSSPETFQKRFFQKFNAFKILKYLNFAHGKYYQKADLATQIHQLYEIQKYKTNDHA</sequence>
<protein>
    <submittedName>
        <fullName evidence="1">Glycosyltransferase family 2 protein</fullName>
    </submittedName>
</protein>
<dbReference type="InterPro" id="IPR029044">
    <property type="entry name" value="Nucleotide-diphossugar_trans"/>
</dbReference>
<name>A0A831LJG1_9BACT</name>
<dbReference type="AlphaFoldDB" id="A0A831LJG1"/>
<dbReference type="EMBL" id="DSDK01000189">
    <property type="protein sequence ID" value="HDR50640.1"/>
    <property type="molecule type" value="Genomic_DNA"/>
</dbReference>
<organism evidence="1">
    <name type="scientific">Mariniphaga anaerophila</name>
    <dbReference type="NCBI Taxonomy" id="1484053"/>
    <lineage>
        <taxon>Bacteria</taxon>
        <taxon>Pseudomonadati</taxon>
        <taxon>Bacteroidota</taxon>
        <taxon>Bacteroidia</taxon>
        <taxon>Marinilabiliales</taxon>
        <taxon>Prolixibacteraceae</taxon>
        <taxon>Mariniphaga</taxon>
    </lineage>
</organism>
<dbReference type="Proteomes" id="UP000886047">
    <property type="component" value="Unassembled WGS sequence"/>
</dbReference>
<reference evidence="1" key="1">
    <citation type="journal article" date="2020" name="mSystems">
        <title>Genome- and Community-Level Interaction Insights into Carbon Utilization and Element Cycling Functions of Hydrothermarchaeota in Hydrothermal Sediment.</title>
        <authorList>
            <person name="Zhou Z."/>
            <person name="Liu Y."/>
            <person name="Xu W."/>
            <person name="Pan J."/>
            <person name="Luo Z.H."/>
            <person name="Li M."/>
        </authorList>
    </citation>
    <scope>NUCLEOTIDE SEQUENCE [LARGE SCALE GENOMIC DNA]</scope>
    <source>
        <strain evidence="1">SpSt-1217</strain>
    </source>
</reference>
<dbReference type="Gene3D" id="3.90.550.10">
    <property type="entry name" value="Spore Coat Polysaccharide Biosynthesis Protein SpsA, Chain A"/>
    <property type="match status" value="1"/>
</dbReference>
<proteinExistence type="predicted"/>
<accession>A0A831LJG1</accession>
<gene>
    <name evidence="1" type="ORF">ENN90_03335</name>
</gene>
<dbReference type="SUPFAM" id="SSF53448">
    <property type="entry name" value="Nucleotide-diphospho-sugar transferases"/>
    <property type="match status" value="1"/>
</dbReference>
<evidence type="ECO:0000313" key="1">
    <source>
        <dbReference type="EMBL" id="HDR50640.1"/>
    </source>
</evidence>
<comment type="caution">
    <text evidence="1">The sequence shown here is derived from an EMBL/GenBank/DDBJ whole genome shotgun (WGS) entry which is preliminary data.</text>
</comment>